<dbReference type="InterPro" id="IPR059181">
    <property type="entry name" value="RWDD2A-B_C"/>
</dbReference>
<dbReference type="PANTHER" id="PTHR15955:SF8">
    <property type="entry name" value="RWD DOMAIN-CONTAINING PROTEIN 2B-RELATED"/>
    <property type="match status" value="1"/>
</dbReference>
<dbReference type="InterPro" id="IPR017359">
    <property type="entry name" value="Phi-like"/>
</dbReference>
<reference evidence="1 2" key="1">
    <citation type="journal article" date="2020" name="G3 (Bethesda)">
        <title>Improved Reference Genome for Cyclotella cryptica CCMP332, a Model for Cell Wall Morphogenesis, Salinity Adaptation, and Lipid Production in Diatoms (Bacillariophyta).</title>
        <authorList>
            <person name="Roberts W.R."/>
            <person name="Downey K.M."/>
            <person name="Ruck E.C."/>
            <person name="Traller J.C."/>
            <person name="Alverson A.J."/>
        </authorList>
    </citation>
    <scope>NUCLEOTIDE SEQUENCE [LARGE SCALE GENOMIC DNA]</scope>
    <source>
        <strain evidence="1 2">CCMP332</strain>
    </source>
</reference>
<keyword evidence="2" id="KW-1185">Reference proteome</keyword>
<comment type="caution">
    <text evidence="1">The sequence shown here is derived from an EMBL/GenBank/DDBJ whole genome shotgun (WGS) entry which is preliminary data.</text>
</comment>
<name>A0ABD3NJN0_9STRA</name>
<proteinExistence type="predicted"/>
<organism evidence="1 2">
    <name type="scientific">Cyclotella cryptica</name>
    <dbReference type="NCBI Taxonomy" id="29204"/>
    <lineage>
        <taxon>Eukaryota</taxon>
        <taxon>Sar</taxon>
        <taxon>Stramenopiles</taxon>
        <taxon>Ochrophyta</taxon>
        <taxon>Bacillariophyta</taxon>
        <taxon>Coscinodiscophyceae</taxon>
        <taxon>Thalassiosirophycidae</taxon>
        <taxon>Stephanodiscales</taxon>
        <taxon>Stephanodiscaceae</taxon>
        <taxon>Cyclotella</taxon>
    </lineage>
</organism>
<sequence>MSTERTGLTLEEKQEANERQLAELEFIKSAYIPGEAWPIAGGINGRRSVGRLLQLPVNISCVNKSEHAVTIEMIMQMPPAYPIQKDSCLGITASLLHSPANPPFIRKAALNALSPLVGACQTAACDFAEAHDGGEAVWHVLNRADEWIDDVWLDILKKQEKQSIAKSLNVSSSDQISRAATLGRRCIYSHHIIASSKRKALASLASEYDLGGYVKIGWPGIIIVEGCETSCVSFVDEIKSWRWQYLSVRFEEQTEISDGEDIDSRRLLPHAFMELGEDDMSRLARYCRDNGLEHMLLACLKISDGRQSVNECEAATDIKVHQNSPHQHHFSYAALIHVDHMNDRKGYQTWLRKQCGSTGCCLFITHCFSSTSSFRPMIYVALIGDKTGVKEVLKKWRISRVDVDSKKKPCLERMMNVLVEGEFQNNTQKTLEEIASLSSQVLSDEHTCSLEEFQKKIGAIFGDEWASAVRTTTP</sequence>
<gene>
    <name evidence="1" type="ORF">HJC23_000128</name>
</gene>
<evidence type="ECO:0000313" key="1">
    <source>
        <dbReference type="EMBL" id="KAL3776170.1"/>
    </source>
</evidence>
<dbReference type="Proteomes" id="UP001516023">
    <property type="component" value="Unassembled WGS sequence"/>
</dbReference>
<evidence type="ECO:0000313" key="2">
    <source>
        <dbReference type="Proteomes" id="UP001516023"/>
    </source>
</evidence>
<protein>
    <submittedName>
        <fullName evidence="1">Uncharacterized protein</fullName>
    </submittedName>
</protein>
<dbReference type="PANTHER" id="PTHR15955">
    <property type="entry name" value="RWD DOMAIN CONTAINING PROTEIN 2"/>
    <property type="match status" value="1"/>
</dbReference>
<dbReference type="EMBL" id="JABMIG020000507">
    <property type="protein sequence ID" value="KAL3776170.1"/>
    <property type="molecule type" value="Genomic_DNA"/>
</dbReference>
<dbReference type="CDD" id="cd24163">
    <property type="entry name" value="RWDD2_C"/>
    <property type="match status" value="1"/>
</dbReference>
<dbReference type="AlphaFoldDB" id="A0ABD3NJN0"/>
<accession>A0ABD3NJN0</accession>